<organism evidence="3 4">
    <name type="scientific">Paramecium octaurelia</name>
    <dbReference type="NCBI Taxonomy" id="43137"/>
    <lineage>
        <taxon>Eukaryota</taxon>
        <taxon>Sar</taxon>
        <taxon>Alveolata</taxon>
        <taxon>Ciliophora</taxon>
        <taxon>Intramacronucleata</taxon>
        <taxon>Oligohymenophorea</taxon>
        <taxon>Peniculida</taxon>
        <taxon>Parameciidae</taxon>
        <taxon>Paramecium</taxon>
    </lineage>
</organism>
<sequence>MNDISDQRKDIQFLFMAQQHMKCELGFNIFHKYIIKGYLSQNHNRVYQAQDSSGKQVAIKENHDIKQMQKEVQLLKSLDHPHIVQYLDSCILSYSINQYHQERLGYICMELGQFNLDDFKQAGYPIDNTLIDQTLNALAYLQRKHIAHCDIKPANILVMELKPICYKICDVGSSKLQSSELVDSVGTYKYMSPEMLQGDAKNYYLSDVFSLGLLYLSIYKNFSISHAKRCEITPQEFVQKLHTKINQDEDDISILLRKMIQLDPQDRLDFIQLEKFWEDHKRNKIKQSILDSKEGSIRFDSNTTFLQDDSPLKSSPYKIGRLTKKLQPNSKQSFYSQGNNFSNEKNNSLLPYTSNQITDRKTLTSNRQRIQSFQLKFESTQKPPKSPEKPKLASPLKQNTNNRFQLPQLPLQHLKIRLIQS</sequence>
<dbReference type="GO" id="GO:0004672">
    <property type="term" value="F:protein kinase activity"/>
    <property type="evidence" value="ECO:0007669"/>
    <property type="project" value="InterPro"/>
</dbReference>
<evidence type="ECO:0000259" key="2">
    <source>
        <dbReference type="PROSITE" id="PS50011"/>
    </source>
</evidence>
<dbReference type="Proteomes" id="UP000683925">
    <property type="component" value="Unassembled WGS sequence"/>
</dbReference>
<dbReference type="PROSITE" id="PS50011">
    <property type="entry name" value="PROTEIN_KINASE_DOM"/>
    <property type="match status" value="1"/>
</dbReference>
<feature type="region of interest" description="Disordered" evidence="1">
    <location>
        <begin position="328"/>
        <end position="352"/>
    </location>
</feature>
<dbReference type="PANTHER" id="PTHR24362:SF309">
    <property type="entry name" value="PROTEIN KINASE DOMAIN-CONTAINING PROTEIN"/>
    <property type="match status" value="1"/>
</dbReference>
<name>A0A8S1XEY3_PAROT</name>
<dbReference type="InterPro" id="IPR000719">
    <property type="entry name" value="Prot_kinase_dom"/>
</dbReference>
<evidence type="ECO:0000256" key="1">
    <source>
        <dbReference type="SAM" id="MobiDB-lite"/>
    </source>
</evidence>
<dbReference type="GO" id="GO:0005524">
    <property type="term" value="F:ATP binding"/>
    <property type="evidence" value="ECO:0007669"/>
    <property type="project" value="InterPro"/>
</dbReference>
<dbReference type="InterPro" id="IPR008271">
    <property type="entry name" value="Ser/Thr_kinase_AS"/>
</dbReference>
<gene>
    <name evidence="3" type="ORF">POCTA_138.1.T1200131</name>
</gene>
<dbReference type="OMA" id="HIAHCDI"/>
<dbReference type="SMART" id="SM00220">
    <property type="entry name" value="S_TKc"/>
    <property type="match status" value="1"/>
</dbReference>
<comment type="caution">
    <text evidence="3">The sequence shown here is derived from an EMBL/GenBank/DDBJ whole genome shotgun (WGS) entry which is preliminary data.</text>
</comment>
<dbReference type="OrthoDB" id="248923at2759"/>
<feature type="domain" description="Protein kinase" evidence="2">
    <location>
        <begin position="32"/>
        <end position="283"/>
    </location>
</feature>
<accession>A0A8S1XEY3</accession>
<dbReference type="EMBL" id="CAJJDP010000120">
    <property type="protein sequence ID" value="CAD8199806.1"/>
    <property type="molecule type" value="Genomic_DNA"/>
</dbReference>
<feature type="region of interest" description="Disordered" evidence="1">
    <location>
        <begin position="376"/>
        <end position="402"/>
    </location>
</feature>
<evidence type="ECO:0000313" key="4">
    <source>
        <dbReference type="Proteomes" id="UP000683925"/>
    </source>
</evidence>
<keyword evidence="4" id="KW-1185">Reference proteome</keyword>
<dbReference type="PANTHER" id="PTHR24362">
    <property type="entry name" value="SERINE/THREONINE-PROTEIN KINASE NEK"/>
    <property type="match status" value="1"/>
</dbReference>
<dbReference type="AlphaFoldDB" id="A0A8S1XEY3"/>
<dbReference type="PROSITE" id="PS00108">
    <property type="entry name" value="PROTEIN_KINASE_ST"/>
    <property type="match status" value="1"/>
</dbReference>
<reference evidence="3" key="1">
    <citation type="submission" date="2021-01" db="EMBL/GenBank/DDBJ databases">
        <authorList>
            <consortium name="Genoscope - CEA"/>
            <person name="William W."/>
        </authorList>
    </citation>
    <scope>NUCLEOTIDE SEQUENCE</scope>
</reference>
<evidence type="ECO:0000313" key="3">
    <source>
        <dbReference type="EMBL" id="CAD8199806.1"/>
    </source>
</evidence>
<dbReference type="Pfam" id="PF00069">
    <property type="entry name" value="Pkinase"/>
    <property type="match status" value="1"/>
</dbReference>
<protein>
    <recommendedName>
        <fullName evidence="2">Protein kinase domain-containing protein</fullName>
    </recommendedName>
</protein>
<proteinExistence type="predicted"/>